<comment type="caution">
    <text evidence="2">The sequence shown here is derived from an EMBL/GenBank/DDBJ whole genome shotgun (WGS) entry which is preliminary data.</text>
</comment>
<dbReference type="PATRIC" id="fig|452.5.peg.1510"/>
<sequence length="250" mass="29585">MFSTHFFETMIQQSNLVNEIVGDAFAVSPIKYFSYLEIFEDHTFTLLSSDACSFTCSIQENLIESYLNRMIHADHKNNKFNFYDLNNQLFQHHSANKYDHYFRVIDKSSESGNSVRVFTFAANKETETVNQYYLNNFYHIENFNHYFANRFKHVSPRIAKPIPSTILPKQNKRENFNHNKFHLDEKYNQLHKKVTHREWQLLLLASQGFTAKNIGDFLGISKKTADNIFANVRKKFQINNTKEIIKLLFQ</sequence>
<dbReference type="InterPro" id="IPR016032">
    <property type="entry name" value="Sig_transdc_resp-reg_C-effctor"/>
</dbReference>
<accession>A0A0W0Z605</accession>
<evidence type="ECO:0000259" key="1">
    <source>
        <dbReference type="PROSITE" id="PS50043"/>
    </source>
</evidence>
<dbReference type="STRING" id="452.Lspi_1367"/>
<keyword evidence="2" id="KW-0238">DNA-binding</keyword>
<keyword evidence="3" id="KW-1185">Reference proteome</keyword>
<dbReference type="GO" id="GO:0003677">
    <property type="term" value="F:DNA binding"/>
    <property type="evidence" value="ECO:0007669"/>
    <property type="project" value="UniProtKB-KW"/>
</dbReference>
<dbReference type="InterPro" id="IPR036388">
    <property type="entry name" value="WH-like_DNA-bd_sf"/>
</dbReference>
<dbReference type="SUPFAM" id="SSF46894">
    <property type="entry name" value="C-terminal effector domain of the bipartite response regulators"/>
    <property type="match status" value="1"/>
</dbReference>
<dbReference type="InterPro" id="IPR000792">
    <property type="entry name" value="Tscrpt_reg_LuxR_C"/>
</dbReference>
<reference evidence="2 3" key="1">
    <citation type="submission" date="2015-11" db="EMBL/GenBank/DDBJ databases">
        <title>Genomic analysis of 38 Legionella species identifies large and diverse effector repertoires.</title>
        <authorList>
            <person name="Burstein D."/>
            <person name="Amaro F."/>
            <person name="Zusman T."/>
            <person name="Lifshitz Z."/>
            <person name="Cohen O."/>
            <person name="Gilbert J.A."/>
            <person name="Pupko T."/>
            <person name="Shuman H.A."/>
            <person name="Segal G."/>
        </authorList>
    </citation>
    <scope>NUCLEOTIDE SEQUENCE [LARGE SCALE GENOMIC DNA]</scope>
    <source>
        <strain evidence="2 3">Mt.St.Helens-9</strain>
    </source>
</reference>
<evidence type="ECO:0000313" key="3">
    <source>
        <dbReference type="Proteomes" id="UP000054877"/>
    </source>
</evidence>
<feature type="domain" description="HTH luxR-type" evidence="1">
    <location>
        <begin position="187"/>
        <end position="250"/>
    </location>
</feature>
<name>A0A0W0Z605_LEGSP</name>
<protein>
    <submittedName>
        <fullName evidence="2">Response regulator containing a CheY-like receiver domain and an HTH DNA-binding domain protein</fullName>
    </submittedName>
</protein>
<dbReference type="Proteomes" id="UP000054877">
    <property type="component" value="Unassembled WGS sequence"/>
</dbReference>
<organism evidence="2 3">
    <name type="scientific">Legionella spiritensis</name>
    <dbReference type="NCBI Taxonomy" id="452"/>
    <lineage>
        <taxon>Bacteria</taxon>
        <taxon>Pseudomonadati</taxon>
        <taxon>Pseudomonadota</taxon>
        <taxon>Gammaproteobacteria</taxon>
        <taxon>Legionellales</taxon>
        <taxon>Legionellaceae</taxon>
        <taxon>Legionella</taxon>
    </lineage>
</organism>
<dbReference type="SMART" id="SM00421">
    <property type="entry name" value="HTH_LUXR"/>
    <property type="match status" value="1"/>
</dbReference>
<dbReference type="Pfam" id="PF00196">
    <property type="entry name" value="GerE"/>
    <property type="match status" value="1"/>
</dbReference>
<dbReference type="PROSITE" id="PS50043">
    <property type="entry name" value="HTH_LUXR_2"/>
    <property type="match status" value="1"/>
</dbReference>
<dbReference type="Gene3D" id="1.10.10.10">
    <property type="entry name" value="Winged helix-like DNA-binding domain superfamily/Winged helix DNA-binding domain"/>
    <property type="match status" value="1"/>
</dbReference>
<proteinExistence type="predicted"/>
<evidence type="ECO:0000313" key="2">
    <source>
        <dbReference type="EMBL" id="KTD64560.1"/>
    </source>
</evidence>
<dbReference type="GO" id="GO:0006355">
    <property type="term" value="P:regulation of DNA-templated transcription"/>
    <property type="evidence" value="ECO:0007669"/>
    <property type="project" value="InterPro"/>
</dbReference>
<gene>
    <name evidence="2" type="primary">citB</name>
    <name evidence="2" type="ORF">Lspi_1367</name>
</gene>
<dbReference type="AlphaFoldDB" id="A0A0W0Z605"/>
<dbReference type="EMBL" id="LNYX01000013">
    <property type="protein sequence ID" value="KTD64560.1"/>
    <property type="molecule type" value="Genomic_DNA"/>
</dbReference>